<protein>
    <recommendedName>
        <fullName evidence="3">Iron-containing redox enzyme family protein</fullName>
    </recommendedName>
</protein>
<dbReference type="OrthoDB" id="5291227at2"/>
<gene>
    <name evidence="1" type="ORF">DZ860_15395</name>
</gene>
<name>A0A3A6QLN9_9VIBR</name>
<dbReference type="Gene3D" id="1.20.910.10">
    <property type="entry name" value="Heme oxygenase-like"/>
    <property type="match status" value="1"/>
</dbReference>
<keyword evidence="2" id="KW-1185">Reference proteome</keyword>
<sequence>MSVTLLGKLERELQTTFDLIDAFEWENKNKYADYIAQTYFYTSHSVRLIGSALMHTSVSDSALFNYFANHVKEEQNHEKLALADLKRLGFSIDDFNERSSCRLMWQSQYYYPHHAGSHLLLGYIIALELLALHRAPSIVERVSGGNVKSSPNKFMRVHAEEDVHHVKLACDLIDSLPCEKKEQVIKNFHQGLYSYRQLLLSIEADYE</sequence>
<evidence type="ECO:0000313" key="1">
    <source>
        <dbReference type="EMBL" id="RJX69368.1"/>
    </source>
</evidence>
<accession>A0A3A6QLN9</accession>
<dbReference type="InterPro" id="IPR016084">
    <property type="entry name" value="Haem_Oase-like_multi-hlx"/>
</dbReference>
<dbReference type="SUPFAM" id="SSF48613">
    <property type="entry name" value="Heme oxygenase-like"/>
    <property type="match status" value="1"/>
</dbReference>
<comment type="caution">
    <text evidence="1">The sequence shown here is derived from an EMBL/GenBank/DDBJ whole genome shotgun (WGS) entry which is preliminary data.</text>
</comment>
<dbReference type="EMBL" id="QVMU01000016">
    <property type="protein sequence ID" value="RJX69368.1"/>
    <property type="molecule type" value="Genomic_DNA"/>
</dbReference>
<dbReference type="RefSeq" id="WP_120032928.1">
    <property type="nucleotide sequence ID" value="NZ_QVMU01000016.1"/>
</dbReference>
<proteinExistence type="predicted"/>
<dbReference type="AlphaFoldDB" id="A0A3A6QLN9"/>
<dbReference type="Proteomes" id="UP000273252">
    <property type="component" value="Unassembled WGS sequence"/>
</dbReference>
<evidence type="ECO:0000313" key="2">
    <source>
        <dbReference type="Proteomes" id="UP000273252"/>
    </source>
</evidence>
<organism evidence="1 2">
    <name type="scientific">Vibrio sinensis</name>
    <dbReference type="NCBI Taxonomy" id="2302434"/>
    <lineage>
        <taxon>Bacteria</taxon>
        <taxon>Pseudomonadati</taxon>
        <taxon>Pseudomonadota</taxon>
        <taxon>Gammaproteobacteria</taxon>
        <taxon>Vibrionales</taxon>
        <taxon>Vibrionaceae</taxon>
        <taxon>Vibrio</taxon>
    </lineage>
</organism>
<dbReference type="Pfam" id="PF14518">
    <property type="entry name" value="Haem_oxygenas_2"/>
    <property type="match status" value="1"/>
</dbReference>
<evidence type="ECO:0008006" key="3">
    <source>
        <dbReference type="Google" id="ProtNLM"/>
    </source>
</evidence>
<reference evidence="1 2" key="1">
    <citation type="submission" date="2018-08" db="EMBL/GenBank/DDBJ databases">
        <title>Vibrio isolated from the Eastern China Marginal Seas.</title>
        <authorList>
            <person name="Li Y."/>
        </authorList>
    </citation>
    <scope>NUCLEOTIDE SEQUENCE [LARGE SCALE GENOMIC DNA]</scope>
    <source>
        <strain evidence="1 2">BEI233</strain>
    </source>
</reference>